<keyword evidence="1" id="KW-0812">Transmembrane</keyword>
<sequence>MKKRYNKNYIVRHVRYGNKSTYLLFCNILLKYFHFFIYNFSINIDIFDHFSNTLNLNLAESNKILK</sequence>
<dbReference type="AlphaFoldDB" id="A0A212J3V0"/>
<name>A0A212J3V0_9BACT</name>
<proteinExistence type="predicted"/>
<evidence type="ECO:0000256" key="1">
    <source>
        <dbReference type="SAM" id="Phobius"/>
    </source>
</evidence>
<accession>A0A212J3V0</accession>
<gene>
    <name evidence="2" type="ORF">KL86DYS1_11039</name>
</gene>
<evidence type="ECO:0000313" key="2">
    <source>
        <dbReference type="EMBL" id="SBV94087.1"/>
    </source>
</evidence>
<dbReference type="EMBL" id="FLUM01000001">
    <property type="protein sequence ID" value="SBV94087.1"/>
    <property type="molecule type" value="Genomic_DNA"/>
</dbReference>
<organism evidence="2">
    <name type="scientific">uncultured Dysgonomonas sp</name>
    <dbReference type="NCBI Taxonomy" id="206096"/>
    <lineage>
        <taxon>Bacteria</taxon>
        <taxon>Pseudomonadati</taxon>
        <taxon>Bacteroidota</taxon>
        <taxon>Bacteroidia</taxon>
        <taxon>Bacteroidales</taxon>
        <taxon>Dysgonomonadaceae</taxon>
        <taxon>Dysgonomonas</taxon>
        <taxon>environmental samples</taxon>
    </lineage>
</organism>
<reference evidence="2" key="1">
    <citation type="submission" date="2016-04" db="EMBL/GenBank/DDBJ databases">
        <authorList>
            <person name="Evans L.H."/>
            <person name="Alamgir A."/>
            <person name="Owens N."/>
            <person name="Weber N.D."/>
            <person name="Virtaneva K."/>
            <person name="Barbian K."/>
            <person name="Babar A."/>
            <person name="Rosenke K."/>
        </authorList>
    </citation>
    <scope>NUCLEOTIDE SEQUENCE</scope>
    <source>
        <strain evidence="2">86-1</strain>
    </source>
</reference>
<protein>
    <submittedName>
        <fullName evidence="2">Uncharacterized protein</fullName>
    </submittedName>
</protein>
<feature type="transmembrane region" description="Helical" evidence="1">
    <location>
        <begin position="21"/>
        <end position="40"/>
    </location>
</feature>
<keyword evidence="1" id="KW-0472">Membrane</keyword>
<keyword evidence="1" id="KW-1133">Transmembrane helix</keyword>